<evidence type="ECO:0000259" key="4">
    <source>
        <dbReference type="Pfam" id="PF00884"/>
    </source>
</evidence>
<evidence type="ECO:0000313" key="6">
    <source>
        <dbReference type="Proteomes" id="UP000318538"/>
    </source>
</evidence>
<dbReference type="InterPro" id="IPR000917">
    <property type="entry name" value="Sulfatase_N"/>
</dbReference>
<dbReference type="InterPro" id="IPR017850">
    <property type="entry name" value="Alkaline_phosphatase_core_sf"/>
</dbReference>
<sequence length="506" mass="55848" precursor="true">MNRRVPVFLLALMWLSFSWGGDIASSQSSAAEPLAGSRPNVILVMTDDQGYGQMGRHGHPWLRTPNMDAMYDVSTRFTRMLVAPTCAPTRSAIMSGRHPMKNGVTHTILERERMALDTVTLPQVLGQAGYKSGIFGKWHLGDEDEYQPDHRGFDEAFIHGAGGIGQSYDCSCADAPGNKYVDPVIRHNGSFVKTKGFCTDVFFDAALGWIRKCQADDQPFFAYIVTNAPHSPFIAPKANADRFKAMGFKNGQAGFYGMVENIDENVGKLMGKMGDWGLLENTLVIFMSDNGTVGSGIGKPGMVIGKTADGTPLKAYNAGMTGLKGSVDEGGCRVPFLVRWDGHVQPGQDVDRIAAHLDIFPTIAALAGAELPKDQVEGRSLLPLIENPSADWSDRFLFSHRGRWKTGEDPGLSQWKDFAVRNQRFRMVGNRLFDMQEDPGQSKDVADDHPEVVAAMRSAYEQWWSETRPMMVNEDAPMCPVRPFHEAYRQQLATSGIPDWNPPPLN</sequence>
<dbReference type="Gene3D" id="3.30.1120.10">
    <property type="match status" value="1"/>
</dbReference>
<dbReference type="CDD" id="cd16146">
    <property type="entry name" value="ARS_like"/>
    <property type="match status" value="1"/>
</dbReference>
<dbReference type="GO" id="GO:0004065">
    <property type="term" value="F:arylsulfatase activity"/>
    <property type="evidence" value="ECO:0007669"/>
    <property type="project" value="UniProtKB-EC"/>
</dbReference>
<evidence type="ECO:0000313" key="5">
    <source>
        <dbReference type="EMBL" id="QDT06304.1"/>
    </source>
</evidence>
<keyword evidence="6" id="KW-1185">Reference proteome</keyword>
<dbReference type="SUPFAM" id="SSF53649">
    <property type="entry name" value="Alkaline phosphatase-like"/>
    <property type="match status" value="1"/>
</dbReference>
<dbReference type="KEGG" id="rlc:K227x_47130"/>
<keyword evidence="2 5" id="KW-0378">Hydrolase</keyword>
<dbReference type="AlphaFoldDB" id="A0A517NGP5"/>
<dbReference type="Gene3D" id="3.40.720.10">
    <property type="entry name" value="Alkaline Phosphatase, subunit A"/>
    <property type="match status" value="1"/>
</dbReference>
<gene>
    <name evidence="5" type="primary">atsA_41</name>
    <name evidence="5" type="ORF">K227x_47130</name>
</gene>
<name>A0A517NGP5_9BACT</name>
<protein>
    <submittedName>
        <fullName evidence="5">Arylsulfatase</fullName>
        <ecNumber evidence="5">3.1.6.1</ecNumber>
    </submittedName>
</protein>
<comment type="similarity">
    <text evidence="1">Belongs to the sulfatase family.</text>
</comment>
<dbReference type="RefSeq" id="WP_145172860.1">
    <property type="nucleotide sequence ID" value="NZ_CP036525.1"/>
</dbReference>
<feature type="domain" description="Sulfatase N-terminal" evidence="4">
    <location>
        <begin position="39"/>
        <end position="369"/>
    </location>
</feature>
<dbReference type="PANTHER" id="PTHR42693">
    <property type="entry name" value="ARYLSULFATASE FAMILY MEMBER"/>
    <property type="match status" value="1"/>
</dbReference>
<feature type="chain" id="PRO_5021786945" evidence="3">
    <location>
        <begin position="21"/>
        <end position="506"/>
    </location>
</feature>
<reference evidence="5 6" key="1">
    <citation type="submission" date="2019-02" db="EMBL/GenBank/DDBJ databases">
        <title>Deep-cultivation of Planctomycetes and their phenomic and genomic characterization uncovers novel biology.</title>
        <authorList>
            <person name="Wiegand S."/>
            <person name="Jogler M."/>
            <person name="Boedeker C."/>
            <person name="Pinto D."/>
            <person name="Vollmers J."/>
            <person name="Rivas-Marin E."/>
            <person name="Kohn T."/>
            <person name="Peeters S.H."/>
            <person name="Heuer A."/>
            <person name="Rast P."/>
            <person name="Oberbeckmann S."/>
            <person name="Bunk B."/>
            <person name="Jeske O."/>
            <person name="Meyerdierks A."/>
            <person name="Storesund J.E."/>
            <person name="Kallscheuer N."/>
            <person name="Luecker S."/>
            <person name="Lage O.M."/>
            <person name="Pohl T."/>
            <person name="Merkel B.J."/>
            <person name="Hornburger P."/>
            <person name="Mueller R.-W."/>
            <person name="Bruemmer F."/>
            <person name="Labrenz M."/>
            <person name="Spormann A.M."/>
            <person name="Op den Camp H."/>
            <person name="Overmann J."/>
            <person name="Amann R."/>
            <person name="Jetten M.S.M."/>
            <person name="Mascher T."/>
            <person name="Medema M.H."/>
            <person name="Devos D.P."/>
            <person name="Kaster A.-K."/>
            <person name="Ovreas L."/>
            <person name="Rohde M."/>
            <person name="Galperin M.Y."/>
            <person name="Jogler C."/>
        </authorList>
    </citation>
    <scope>NUCLEOTIDE SEQUENCE [LARGE SCALE GENOMIC DNA]</scope>
    <source>
        <strain evidence="5 6">K22_7</strain>
    </source>
</reference>
<organism evidence="5 6">
    <name type="scientific">Rubripirellula lacrimiformis</name>
    <dbReference type="NCBI Taxonomy" id="1930273"/>
    <lineage>
        <taxon>Bacteria</taxon>
        <taxon>Pseudomonadati</taxon>
        <taxon>Planctomycetota</taxon>
        <taxon>Planctomycetia</taxon>
        <taxon>Pirellulales</taxon>
        <taxon>Pirellulaceae</taxon>
        <taxon>Rubripirellula</taxon>
    </lineage>
</organism>
<dbReference type="PANTHER" id="PTHR42693:SF53">
    <property type="entry name" value="ENDO-4-O-SULFATASE"/>
    <property type="match status" value="1"/>
</dbReference>
<feature type="signal peptide" evidence="3">
    <location>
        <begin position="1"/>
        <end position="20"/>
    </location>
</feature>
<dbReference type="OrthoDB" id="9783154at2"/>
<dbReference type="Proteomes" id="UP000318538">
    <property type="component" value="Chromosome"/>
</dbReference>
<evidence type="ECO:0000256" key="3">
    <source>
        <dbReference type="SAM" id="SignalP"/>
    </source>
</evidence>
<dbReference type="InterPro" id="IPR050738">
    <property type="entry name" value="Sulfatase"/>
</dbReference>
<dbReference type="EC" id="3.1.6.1" evidence="5"/>
<dbReference type="EMBL" id="CP036525">
    <property type="protein sequence ID" value="QDT06304.1"/>
    <property type="molecule type" value="Genomic_DNA"/>
</dbReference>
<evidence type="ECO:0000256" key="1">
    <source>
        <dbReference type="ARBA" id="ARBA00008779"/>
    </source>
</evidence>
<dbReference type="Pfam" id="PF00884">
    <property type="entry name" value="Sulfatase"/>
    <property type="match status" value="1"/>
</dbReference>
<keyword evidence="3" id="KW-0732">Signal</keyword>
<accession>A0A517NGP5</accession>
<proteinExistence type="inferred from homology"/>
<evidence type="ECO:0000256" key="2">
    <source>
        <dbReference type="ARBA" id="ARBA00022801"/>
    </source>
</evidence>